<feature type="domain" description="ABC transporter substrate-binding protein PnrA-like" evidence="6">
    <location>
        <begin position="41"/>
        <end position="308"/>
    </location>
</feature>
<dbReference type="Gene3D" id="3.40.50.2300">
    <property type="match status" value="2"/>
</dbReference>
<evidence type="ECO:0000313" key="7">
    <source>
        <dbReference type="EMBL" id="KGA17688.1"/>
    </source>
</evidence>
<protein>
    <recommendedName>
        <fullName evidence="6">ABC transporter substrate-binding protein PnrA-like domain-containing protein</fullName>
    </recommendedName>
</protein>
<comment type="subcellular location">
    <subcellularLocation>
        <location evidence="1">Cell membrane</location>
    </subcellularLocation>
</comment>
<dbReference type="PANTHER" id="PTHR34296:SF2">
    <property type="entry name" value="ABC TRANSPORTER GUANOSINE-BINDING PROTEIN NUPN"/>
    <property type="match status" value="1"/>
</dbReference>
<keyword evidence="5" id="KW-0449">Lipoprotein</keyword>
<gene>
    <name evidence="7" type="ORF">GM50_11045</name>
</gene>
<reference evidence="7" key="1">
    <citation type="submission" date="2014-05" db="EMBL/GenBank/DDBJ databases">
        <title>Key roles for freshwater Actinobacteria revealed by deep metagenomic sequencing.</title>
        <authorList>
            <person name="Ghai R."/>
            <person name="Mizuno C.M."/>
            <person name="Picazo A."/>
            <person name="Camacho A."/>
            <person name="Rodriguez-Valera F."/>
        </authorList>
    </citation>
    <scope>NUCLEOTIDE SEQUENCE</scope>
</reference>
<evidence type="ECO:0000256" key="3">
    <source>
        <dbReference type="ARBA" id="ARBA00022729"/>
    </source>
</evidence>
<name>A0A094SH57_9ZZZZ</name>
<dbReference type="Pfam" id="PF02608">
    <property type="entry name" value="Bmp"/>
    <property type="match status" value="1"/>
</dbReference>
<comment type="caution">
    <text evidence="7">The sequence shown here is derived from an EMBL/GenBank/DDBJ whole genome shotgun (WGS) entry which is preliminary data.</text>
</comment>
<dbReference type="EMBL" id="JNSK01000038">
    <property type="protein sequence ID" value="KGA17688.1"/>
    <property type="molecule type" value="Genomic_DNA"/>
</dbReference>
<keyword evidence="3" id="KW-0732">Signal</keyword>
<evidence type="ECO:0000256" key="4">
    <source>
        <dbReference type="ARBA" id="ARBA00023136"/>
    </source>
</evidence>
<evidence type="ECO:0000256" key="1">
    <source>
        <dbReference type="ARBA" id="ARBA00004236"/>
    </source>
</evidence>
<proteinExistence type="predicted"/>
<organism evidence="7">
    <name type="scientific">freshwater metagenome</name>
    <dbReference type="NCBI Taxonomy" id="449393"/>
    <lineage>
        <taxon>unclassified sequences</taxon>
        <taxon>metagenomes</taxon>
        <taxon>ecological metagenomes</taxon>
    </lineage>
</organism>
<accession>A0A094SH57</accession>
<keyword evidence="2" id="KW-1003">Cell membrane</keyword>
<dbReference type="PANTHER" id="PTHR34296">
    <property type="entry name" value="TRANSCRIPTIONAL ACTIVATOR PROTEIN MED"/>
    <property type="match status" value="1"/>
</dbReference>
<evidence type="ECO:0000256" key="2">
    <source>
        <dbReference type="ARBA" id="ARBA00022475"/>
    </source>
</evidence>
<dbReference type="AlphaFoldDB" id="A0A094SH57"/>
<evidence type="ECO:0000256" key="5">
    <source>
        <dbReference type="ARBA" id="ARBA00023288"/>
    </source>
</evidence>
<dbReference type="InterPro" id="IPR050957">
    <property type="entry name" value="BMP_lipoprotein"/>
</dbReference>
<dbReference type="PROSITE" id="PS51257">
    <property type="entry name" value="PROKAR_LIPOPROTEIN"/>
    <property type="match status" value="1"/>
</dbReference>
<dbReference type="InterPro" id="IPR003760">
    <property type="entry name" value="PnrA-like"/>
</dbReference>
<keyword evidence="4" id="KW-0472">Membrane</keyword>
<sequence length="356" mass="36399">MNSLIKKSTKVVAALAALTLIAGCSSSSDSASSSVKACLALDTGGVDDKSFNASAWAGAQAAESAGAEVKYLAATSDADYAPNIKKLVDEGCSIVIGVGFLINGAIVEAAKAYPDTKFAIVDQDGKDHGPAGDQFPGTVIENLKGIEFATNQAAFQAGYLAAGYSKTGKVATYGGLNIPPVSIFMDGFARGVAHYNTVKGKKVTVLGWDTAKKDGTFVGGFSDQAKALQISKNFEQQGADVIFPVAGGLGAATANQSMTGGKSVTIWVDSDGYEQAPQFASVLLTSVMKGVGTSVTAAIQEVIDGTFSATNYLGTLENGGTFLAPYHDLESTVDAGLAAEVEQLREDIISGTVAVS</sequence>
<dbReference type="CDD" id="cd06354">
    <property type="entry name" value="PBP1_PrnA-like"/>
    <property type="match status" value="1"/>
</dbReference>
<dbReference type="GO" id="GO:0005886">
    <property type="term" value="C:plasma membrane"/>
    <property type="evidence" value="ECO:0007669"/>
    <property type="project" value="UniProtKB-SubCell"/>
</dbReference>
<evidence type="ECO:0000259" key="6">
    <source>
        <dbReference type="Pfam" id="PF02608"/>
    </source>
</evidence>